<dbReference type="RefSeq" id="XP_006196801.2">
    <property type="nucleotide sequence ID" value="XM_006196739.4"/>
</dbReference>
<reference evidence="3 4" key="1">
    <citation type="submission" date="2025-05" db="UniProtKB">
        <authorList>
            <consortium name="RefSeq"/>
        </authorList>
    </citation>
    <scope>IDENTIFICATION</scope>
</reference>
<dbReference type="KEGG" id="vpc:102530236"/>
<dbReference type="InParanoid" id="A0A6I9HVJ6"/>
<gene>
    <name evidence="3 4 5" type="primary">LOC102530236</name>
</gene>
<keyword evidence="2" id="KW-1185">Reference proteome</keyword>
<evidence type="ECO:0000313" key="2">
    <source>
        <dbReference type="Proteomes" id="UP001652581"/>
    </source>
</evidence>
<dbReference type="RefSeq" id="XP_072831936.1">
    <property type="nucleotide sequence ID" value="XM_072975835.1"/>
</dbReference>
<name>A0A6I9HVJ6_VICPA</name>
<sequence length="277" mass="30656">MSGHQMSRSNTYSHLNHPKNVSFLAQTAGWSHCPSVTGANSKHSRIPSGSEVSSSPSEQSDRPSSPRLSVRRICMGRPYNSKCVETSHLANCPKVARKPACRGTPHCLLCTDRPSVPSSPTFLDQLIKGINYLDRSTNAFYTNCPKSALSLPRLAANYLERTANSIHLDHPDHTFSRSYSTRVAASDNSCISTCMVPSMRGDNALRYVDDSSNTSCQRRLHSRNLTPMLPQRPGIKLPELPLFSNGIFSLGGLPKFWEAIRSGWRAPEPISKPCSWW</sequence>
<evidence type="ECO:0000313" key="5">
    <source>
        <dbReference type="RefSeq" id="XP_072831936.1"/>
    </source>
</evidence>
<feature type="region of interest" description="Disordered" evidence="1">
    <location>
        <begin position="35"/>
        <end position="70"/>
    </location>
</feature>
<evidence type="ECO:0000313" key="4">
    <source>
        <dbReference type="RefSeq" id="XP_072831935.1"/>
    </source>
</evidence>
<dbReference type="OrthoDB" id="9828295at2759"/>
<evidence type="ECO:0000313" key="3">
    <source>
        <dbReference type="RefSeq" id="XP_006196801.2"/>
    </source>
</evidence>
<dbReference type="GeneID" id="102530236"/>
<protein>
    <submittedName>
        <fullName evidence="3 4">Uncharacterized protein isoform X1</fullName>
    </submittedName>
</protein>
<proteinExistence type="predicted"/>
<dbReference type="PANTHER" id="PTHR39226">
    <property type="entry name" value="RIKEN CDNA 1700013G24 GENE"/>
    <property type="match status" value="1"/>
</dbReference>
<accession>A0A6I9HVJ6</accession>
<dbReference type="Proteomes" id="UP001652581">
    <property type="component" value="Chromosome 13"/>
</dbReference>
<dbReference type="PANTHER" id="PTHR39226:SF1">
    <property type="entry name" value="RIKEN CDNA 1700013G24 GENE"/>
    <property type="match status" value="1"/>
</dbReference>
<dbReference type="AlphaFoldDB" id="A0A6I9HVJ6"/>
<evidence type="ECO:0000256" key="1">
    <source>
        <dbReference type="SAM" id="MobiDB-lite"/>
    </source>
</evidence>
<dbReference type="RefSeq" id="XP_072831935.1">
    <property type="nucleotide sequence ID" value="XM_072975834.1"/>
</dbReference>
<organism evidence="2 3">
    <name type="scientific">Vicugna pacos</name>
    <name type="common">Alpaca</name>
    <name type="synonym">Lama pacos</name>
    <dbReference type="NCBI Taxonomy" id="30538"/>
    <lineage>
        <taxon>Eukaryota</taxon>
        <taxon>Metazoa</taxon>
        <taxon>Chordata</taxon>
        <taxon>Craniata</taxon>
        <taxon>Vertebrata</taxon>
        <taxon>Euteleostomi</taxon>
        <taxon>Mammalia</taxon>
        <taxon>Eutheria</taxon>
        <taxon>Laurasiatheria</taxon>
        <taxon>Artiodactyla</taxon>
        <taxon>Tylopoda</taxon>
        <taxon>Camelidae</taxon>
        <taxon>Vicugna</taxon>
    </lineage>
</organism>
<feature type="compositionally biased region" description="Low complexity" evidence="1">
    <location>
        <begin position="46"/>
        <end position="67"/>
    </location>
</feature>